<comment type="caution">
    <text evidence="1">The sequence shown here is derived from an EMBL/GenBank/DDBJ whole genome shotgun (WGS) entry which is preliminary data.</text>
</comment>
<sequence>RHVNYIEKVESVTIMLDMNYMDSKIMVDTVEIIETNCAFVLVVIKIMVPKVVVMVKRMVLVFCGICDSKPNSACIWKYEDDDKIG</sequence>
<organism evidence="1 2">
    <name type="scientific">Racocetra persica</name>
    <dbReference type="NCBI Taxonomy" id="160502"/>
    <lineage>
        <taxon>Eukaryota</taxon>
        <taxon>Fungi</taxon>
        <taxon>Fungi incertae sedis</taxon>
        <taxon>Mucoromycota</taxon>
        <taxon>Glomeromycotina</taxon>
        <taxon>Glomeromycetes</taxon>
        <taxon>Diversisporales</taxon>
        <taxon>Gigasporaceae</taxon>
        <taxon>Racocetra</taxon>
    </lineage>
</organism>
<keyword evidence="2" id="KW-1185">Reference proteome</keyword>
<reference evidence="1" key="1">
    <citation type="submission" date="2021-06" db="EMBL/GenBank/DDBJ databases">
        <authorList>
            <person name="Kallberg Y."/>
            <person name="Tangrot J."/>
            <person name="Rosling A."/>
        </authorList>
    </citation>
    <scope>NUCLEOTIDE SEQUENCE</scope>
    <source>
        <strain evidence="1">MA461A</strain>
    </source>
</reference>
<protein>
    <submittedName>
        <fullName evidence="1">578_t:CDS:1</fullName>
    </submittedName>
</protein>
<gene>
    <name evidence="1" type="ORF">RPERSI_LOCUS22097</name>
</gene>
<accession>A0ACA9RQM5</accession>
<dbReference type="EMBL" id="CAJVQC010066143">
    <property type="protein sequence ID" value="CAG8806147.1"/>
    <property type="molecule type" value="Genomic_DNA"/>
</dbReference>
<feature type="non-terminal residue" evidence="1">
    <location>
        <position position="1"/>
    </location>
</feature>
<evidence type="ECO:0000313" key="2">
    <source>
        <dbReference type="Proteomes" id="UP000789920"/>
    </source>
</evidence>
<evidence type="ECO:0000313" key="1">
    <source>
        <dbReference type="EMBL" id="CAG8806147.1"/>
    </source>
</evidence>
<proteinExistence type="predicted"/>
<name>A0ACA9RQM5_9GLOM</name>
<dbReference type="Proteomes" id="UP000789920">
    <property type="component" value="Unassembled WGS sequence"/>
</dbReference>